<dbReference type="InterPro" id="IPR051057">
    <property type="entry name" value="PI-PLC_domain"/>
</dbReference>
<feature type="chain" id="PRO_5004590343" description="Phosphatidylinositol-specific phospholipase C X domain-containing protein" evidence="1">
    <location>
        <begin position="21"/>
        <end position="435"/>
    </location>
</feature>
<keyword evidence="1" id="KW-0732">Signal</keyword>
<dbReference type="eggNOG" id="KOG4306">
    <property type="taxonomic scope" value="Eukaryota"/>
</dbReference>
<dbReference type="PANTHER" id="PTHR13593">
    <property type="match status" value="1"/>
</dbReference>
<proteinExistence type="predicted"/>
<dbReference type="InterPro" id="IPR017946">
    <property type="entry name" value="PLC-like_Pdiesterase_TIM-brl"/>
</dbReference>
<reference evidence="3" key="1">
    <citation type="submission" date="2011-05" db="EMBL/GenBank/DDBJ databases">
        <authorList>
            <person name="Richards S.R."/>
            <person name="Qu J."/>
            <person name="Jiang H."/>
            <person name="Jhangiani S.N."/>
            <person name="Agravi P."/>
            <person name="Goodspeed R."/>
            <person name="Gross S."/>
            <person name="Mandapat C."/>
            <person name="Jackson L."/>
            <person name="Mathew T."/>
            <person name="Pu L."/>
            <person name="Thornton R."/>
            <person name="Saada N."/>
            <person name="Wilczek-Boney K.B."/>
            <person name="Lee S."/>
            <person name="Kovar C."/>
            <person name="Wu Y."/>
            <person name="Scherer S.E."/>
            <person name="Worley K.C."/>
            <person name="Muzny D.M."/>
            <person name="Gibbs R."/>
        </authorList>
    </citation>
    <scope>NUCLEOTIDE SEQUENCE</scope>
    <source>
        <strain evidence="3">Brora</strain>
    </source>
</reference>
<organism evidence="2 3">
    <name type="scientific">Strigamia maritima</name>
    <name type="common">European centipede</name>
    <name type="synonym">Geophilus maritimus</name>
    <dbReference type="NCBI Taxonomy" id="126957"/>
    <lineage>
        <taxon>Eukaryota</taxon>
        <taxon>Metazoa</taxon>
        <taxon>Ecdysozoa</taxon>
        <taxon>Arthropoda</taxon>
        <taxon>Myriapoda</taxon>
        <taxon>Chilopoda</taxon>
        <taxon>Pleurostigmophora</taxon>
        <taxon>Geophilomorpha</taxon>
        <taxon>Linotaeniidae</taxon>
        <taxon>Strigamia</taxon>
    </lineage>
</organism>
<dbReference type="Gene3D" id="3.20.20.190">
    <property type="entry name" value="Phosphatidylinositol (PI) phosphodiesterase"/>
    <property type="match status" value="1"/>
</dbReference>
<reference evidence="2" key="2">
    <citation type="submission" date="2015-02" db="UniProtKB">
        <authorList>
            <consortium name="EnsemblMetazoa"/>
        </authorList>
    </citation>
    <scope>IDENTIFICATION</scope>
</reference>
<accession>T1J6B6</accession>
<evidence type="ECO:0000313" key="3">
    <source>
        <dbReference type="Proteomes" id="UP000014500"/>
    </source>
</evidence>
<dbReference type="OMA" id="GDYYITH"/>
<dbReference type="EnsemblMetazoa" id="SMAR009185-RA">
    <property type="protein sequence ID" value="SMAR009185-PA"/>
    <property type="gene ID" value="SMAR009185"/>
</dbReference>
<dbReference type="AlphaFoldDB" id="T1J6B6"/>
<evidence type="ECO:0000256" key="1">
    <source>
        <dbReference type="SAM" id="SignalP"/>
    </source>
</evidence>
<evidence type="ECO:0008006" key="4">
    <source>
        <dbReference type="Google" id="ProtNLM"/>
    </source>
</evidence>
<name>T1J6B6_STRMM</name>
<dbReference type="PhylomeDB" id="T1J6B6"/>
<dbReference type="HOGENOM" id="CLU_039880_1_0_1"/>
<sequence>MFFNFLFITSLRLLLGFTAAQDCGSTDNVQVFITVSSLASTNILRNGKIERQLELNWFNVSPQEGDWVGLFANEPKIDIKYPLVNISPLAHPLNYYRSAIQLPRFAFQTSNLTNQCIGFWIAYVRDDVILAENCAKIQPQWMWEARDIIGNFTLSEIMIPGTHNSGSYALYKGLLENMMDRYKFCQDEDIFNQFVYGIRSFDLRIGSYPSKPDEFWVNHDKIRMYPFKIIVDDIKTVVESTKEIVILDFHRFPVGFTDLSIHNRFISLLIRELGQWMAPRSLTRHVLLSQLWAHDKRIVVMYSNQIYYENDLLWSGMSQKWGNTMNLSELKKFLGQFTDGDGHGPKWQMWAAMAELTPTAWTILSRPGKGNRYFADKANRNVTQWFRDEWWDSGNVVATDYFHGNDIVDVAIKSNERRRKCLGSEMIINASSELL</sequence>
<dbReference type="EMBL" id="JH431874">
    <property type="status" value="NOT_ANNOTATED_CDS"/>
    <property type="molecule type" value="Genomic_DNA"/>
</dbReference>
<keyword evidence="3" id="KW-1185">Reference proteome</keyword>
<evidence type="ECO:0000313" key="2">
    <source>
        <dbReference type="EnsemblMetazoa" id="SMAR009185-PA"/>
    </source>
</evidence>
<dbReference type="Proteomes" id="UP000014500">
    <property type="component" value="Unassembled WGS sequence"/>
</dbReference>
<dbReference type="PANTHER" id="PTHR13593:SF103">
    <property type="entry name" value="RE10370P"/>
    <property type="match status" value="1"/>
</dbReference>
<feature type="signal peptide" evidence="1">
    <location>
        <begin position="1"/>
        <end position="20"/>
    </location>
</feature>
<protein>
    <recommendedName>
        <fullName evidence="4">Phosphatidylinositol-specific phospholipase C X domain-containing protein</fullName>
    </recommendedName>
</protein>
<dbReference type="GO" id="GO:0006629">
    <property type="term" value="P:lipid metabolic process"/>
    <property type="evidence" value="ECO:0007669"/>
    <property type="project" value="InterPro"/>
</dbReference>
<dbReference type="GO" id="GO:0008081">
    <property type="term" value="F:phosphoric diester hydrolase activity"/>
    <property type="evidence" value="ECO:0007669"/>
    <property type="project" value="InterPro"/>
</dbReference>
<dbReference type="SUPFAM" id="SSF51695">
    <property type="entry name" value="PLC-like phosphodiesterases"/>
    <property type="match status" value="1"/>
</dbReference>